<comment type="caution">
    <text evidence="4">The sequence shown here is derived from an EMBL/GenBank/DDBJ whole genome shotgun (WGS) entry which is preliminary data.</text>
</comment>
<dbReference type="OrthoDB" id="9783944at2"/>
<dbReference type="AlphaFoldDB" id="A0A2N5M2W9"/>
<dbReference type="Proteomes" id="UP000234748">
    <property type="component" value="Unassembled WGS sequence"/>
</dbReference>
<dbReference type="RefSeq" id="WP_101644329.1">
    <property type="nucleotide sequence ID" value="NZ_PGUY01000053.1"/>
</dbReference>
<feature type="domain" description="SCP" evidence="3">
    <location>
        <begin position="131"/>
        <end position="243"/>
    </location>
</feature>
<evidence type="ECO:0000256" key="2">
    <source>
        <dbReference type="SAM" id="SignalP"/>
    </source>
</evidence>
<feature type="region of interest" description="Disordered" evidence="1">
    <location>
        <begin position="74"/>
        <end position="120"/>
    </location>
</feature>
<dbReference type="NCBIfam" id="TIGR02909">
    <property type="entry name" value="spore_YkwD"/>
    <property type="match status" value="1"/>
</dbReference>
<keyword evidence="5" id="KW-1185">Reference proteome</keyword>
<dbReference type="InterPro" id="IPR035940">
    <property type="entry name" value="CAP_sf"/>
</dbReference>
<dbReference type="EMBL" id="PGUY01000053">
    <property type="protein sequence ID" value="PLT28708.1"/>
    <property type="molecule type" value="Genomic_DNA"/>
</dbReference>
<accession>A0A2N5M2W9</accession>
<dbReference type="InterPro" id="IPR014258">
    <property type="entry name" value="CAP_domain_YkwD-like"/>
</dbReference>
<feature type="compositionally biased region" description="Low complexity" evidence="1">
    <location>
        <begin position="74"/>
        <end position="117"/>
    </location>
</feature>
<feature type="chain" id="PRO_5038599621" evidence="2">
    <location>
        <begin position="21"/>
        <end position="246"/>
    </location>
</feature>
<dbReference type="PANTHER" id="PTHR31157">
    <property type="entry name" value="SCP DOMAIN-CONTAINING PROTEIN"/>
    <property type="match status" value="1"/>
</dbReference>
<sequence>MKKKFLLSIAAAAAVTFSGAATKQADASTITNAKPTVMQFNNYQDFNNYVKSYLAKYNVNCNFAPAPAKQAAPAPAKQAAPAPAKQAAPAPAKQAAPAPAKQAAPAPAKQTTTAPTASTGQLSAYEQKVVELTNAERSKQGLAALKVDAELSKVARIKSQDMHDKNYFDHNSPTYGSPFDMMKKFGITYKSAGENIAQGQPTPEEVVKAWMNSSGHRANILNSGYTHIGVGYVADKHYWTQQFISK</sequence>
<keyword evidence="2" id="KW-0732">Signal</keyword>
<dbReference type="SUPFAM" id="SSF55797">
    <property type="entry name" value="PR-1-like"/>
    <property type="match status" value="1"/>
</dbReference>
<evidence type="ECO:0000259" key="3">
    <source>
        <dbReference type="Pfam" id="PF00188"/>
    </source>
</evidence>
<name>A0A2N5M2W9_9BACI</name>
<gene>
    <name evidence="4" type="ORF">CUU66_17015</name>
</gene>
<evidence type="ECO:0000313" key="5">
    <source>
        <dbReference type="Proteomes" id="UP000234748"/>
    </source>
</evidence>
<dbReference type="PANTHER" id="PTHR31157:SF1">
    <property type="entry name" value="SCP DOMAIN-CONTAINING PROTEIN"/>
    <property type="match status" value="1"/>
</dbReference>
<proteinExistence type="predicted"/>
<protein>
    <submittedName>
        <fullName evidence="4">Sporulation protein</fullName>
    </submittedName>
</protein>
<dbReference type="Gene3D" id="3.40.33.10">
    <property type="entry name" value="CAP"/>
    <property type="match status" value="1"/>
</dbReference>
<dbReference type="InterPro" id="IPR014044">
    <property type="entry name" value="CAP_dom"/>
</dbReference>
<evidence type="ECO:0000256" key="1">
    <source>
        <dbReference type="SAM" id="MobiDB-lite"/>
    </source>
</evidence>
<dbReference type="CDD" id="cd05379">
    <property type="entry name" value="CAP_bacterial"/>
    <property type="match status" value="1"/>
</dbReference>
<organism evidence="4 5">
    <name type="scientific">Peribacillus deserti</name>
    <dbReference type="NCBI Taxonomy" id="673318"/>
    <lineage>
        <taxon>Bacteria</taxon>
        <taxon>Bacillati</taxon>
        <taxon>Bacillota</taxon>
        <taxon>Bacilli</taxon>
        <taxon>Bacillales</taxon>
        <taxon>Bacillaceae</taxon>
        <taxon>Peribacillus</taxon>
    </lineage>
</organism>
<reference evidence="4 5" key="1">
    <citation type="submission" date="2017-11" db="EMBL/GenBank/DDBJ databases">
        <title>Comparitive Functional Genomics of Dry Heat Resistant strains isolated from the Viking Spacecraft.</title>
        <authorList>
            <person name="Seuylemezian A."/>
            <person name="Cooper K."/>
            <person name="Vaishampayan P."/>
        </authorList>
    </citation>
    <scope>NUCLEOTIDE SEQUENCE [LARGE SCALE GENOMIC DNA]</scope>
    <source>
        <strain evidence="4 5">V1-29</strain>
    </source>
</reference>
<evidence type="ECO:0000313" key="4">
    <source>
        <dbReference type="EMBL" id="PLT28708.1"/>
    </source>
</evidence>
<dbReference type="Pfam" id="PF00188">
    <property type="entry name" value="CAP"/>
    <property type="match status" value="1"/>
</dbReference>
<feature type="signal peptide" evidence="2">
    <location>
        <begin position="1"/>
        <end position="20"/>
    </location>
</feature>